<comment type="cofactor">
    <cofactor evidence="15">
        <name>[2Fe-2S] cluster</name>
        <dbReference type="ChEBI" id="CHEBI:190135"/>
    </cofactor>
    <text evidence="15">Binds 1 [2Fe-2S] cluster. The cluster is coordinated with 3 cysteines and 1 arginine.</text>
</comment>
<proteinExistence type="inferred from homology"/>
<comment type="caution">
    <text evidence="14">Lacks conserved residue(s) required for the propagation of feature annotation.</text>
</comment>
<comment type="cofactor">
    <cofactor evidence="14 15">
        <name>[4Fe-4S] cluster</name>
        <dbReference type="ChEBI" id="CHEBI:49883"/>
    </cofactor>
    <text evidence="14 15">Binds 1 [4Fe-4S] cluster. The cluster is coordinated with 3 cysteines and an exchangeable S-adenosyl-L-methionine.</text>
</comment>
<protein>
    <recommendedName>
        <fullName evidence="4 14">Biotin synthase</fullName>
        <ecNumber evidence="4 14">2.8.1.6</ecNumber>
    </recommendedName>
</protein>
<dbReference type="GO" id="GO:0009102">
    <property type="term" value="P:biotin biosynthetic process"/>
    <property type="evidence" value="ECO:0007669"/>
    <property type="project" value="UniProtKB-UniRule"/>
</dbReference>
<comment type="catalytic activity">
    <reaction evidence="13 14">
        <text>(4R,5S)-dethiobiotin + (sulfur carrier)-SH + 2 reduced [2Fe-2S]-[ferredoxin] + 2 S-adenosyl-L-methionine = (sulfur carrier)-H + biotin + 2 5'-deoxyadenosine + 2 L-methionine + 2 oxidized [2Fe-2S]-[ferredoxin]</text>
        <dbReference type="Rhea" id="RHEA:22060"/>
        <dbReference type="Rhea" id="RHEA-COMP:10000"/>
        <dbReference type="Rhea" id="RHEA-COMP:10001"/>
        <dbReference type="Rhea" id="RHEA-COMP:14737"/>
        <dbReference type="Rhea" id="RHEA-COMP:14739"/>
        <dbReference type="ChEBI" id="CHEBI:17319"/>
        <dbReference type="ChEBI" id="CHEBI:29917"/>
        <dbReference type="ChEBI" id="CHEBI:33737"/>
        <dbReference type="ChEBI" id="CHEBI:33738"/>
        <dbReference type="ChEBI" id="CHEBI:57586"/>
        <dbReference type="ChEBI" id="CHEBI:57844"/>
        <dbReference type="ChEBI" id="CHEBI:59789"/>
        <dbReference type="ChEBI" id="CHEBI:64428"/>
        <dbReference type="ChEBI" id="CHEBI:149473"/>
        <dbReference type="EC" id="2.8.1.6"/>
    </reaction>
</comment>
<evidence type="ECO:0000313" key="18">
    <source>
        <dbReference type="Proteomes" id="UP000183085"/>
    </source>
</evidence>
<keyword evidence="10 14" id="KW-0093">Biotin biosynthesis</keyword>
<feature type="binding site" evidence="14 15">
    <location>
        <position position="63"/>
    </location>
    <ligand>
        <name>[4Fe-4S] cluster</name>
        <dbReference type="ChEBI" id="CHEBI:49883"/>
        <note>4Fe-4S-S-AdoMet</note>
    </ligand>
</feature>
<dbReference type="SFLD" id="SFLDG01278">
    <property type="entry name" value="biotin_synthase_like"/>
    <property type="match status" value="1"/>
</dbReference>
<comment type="cofactor">
    <cofactor evidence="14">
        <name>[2Fe-2S] cluster</name>
        <dbReference type="ChEBI" id="CHEBI:190135"/>
    </cofactor>
    <text evidence="14">Binds 1 [2Fe-2S] cluster. The cluster is coordinated with 3 cysteines and 1 arginine.</text>
</comment>
<name>A0A1J5ED84_9BACT</name>
<evidence type="ECO:0000256" key="12">
    <source>
        <dbReference type="ARBA" id="ARBA00023014"/>
    </source>
</evidence>
<keyword evidence="6 14" id="KW-0808">Transferase</keyword>
<dbReference type="HAMAP" id="MF_01694">
    <property type="entry name" value="BioB"/>
    <property type="match status" value="1"/>
</dbReference>
<dbReference type="InterPro" id="IPR013785">
    <property type="entry name" value="Aldolase_TIM"/>
</dbReference>
<dbReference type="PIRSF" id="PIRSF001619">
    <property type="entry name" value="Biotin_synth"/>
    <property type="match status" value="1"/>
</dbReference>
<dbReference type="PANTHER" id="PTHR22976:SF2">
    <property type="entry name" value="BIOTIN SYNTHASE, MITOCHONDRIAL"/>
    <property type="match status" value="1"/>
</dbReference>
<dbReference type="Pfam" id="PF04055">
    <property type="entry name" value="Radical_SAM"/>
    <property type="match status" value="1"/>
</dbReference>
<feature type="binding site" evidence="14 15">
    <location>
        <position position="67"/>
    </location>
    <ligand>
        <name>[4Fe-4S] cluster</name>
        <dbReference type="ChEBI" id="CHEBI:49883"/>
        <note>4Fe-4S-S-AdoMet</note>
    </ligand>
</feature>
<dbReference type="Gene3D" id="3.20.20.70">
    <property type="entry name" value="Aldolase class I"/>
    <property type="match status" value="1"/>
</dbReference>
<dbReference type="AlphaFoldDB" id="A0A1J5ED84"/>
<dbReference type="Proteomes" id="UP000183085">
    <property type="component" value="Unassembled WGS sequence"/>
</dbReference>
<comment type="function">
    <text evidence="14">Catalyzes the conversion of dethiobiotin (DTB) to biotin by the insertion of a sulfur atom into dethiobiotin via a radical-based mechanism.</text>
</comment>
<dbReference type="InterPro" id="IPR002684">
    <property type="entry name" value="Biotin_synth/BioAB"/>
</dbReference>
<evidence type="ECO:0000256" key="6">
    <source>
        <dbReference type="ARBA" id="ARBA00022679"/>
    </source>
</evidence>
<feature type="binding site" evidence="14 15">
    <location>
        <position position="70"/>
    </location>
    <ligand>
        <name>[4Fe-4S] cluster</name>
        <dbReference type="ChEBI" id="CHEBI:49883"/>
        <note>4Fe-4S-S-AdoMet</note>
    </ligand>
</feature>
<comment type="caution">
    <text evidence="17">The sequence shown here is derived from an EMBL/GenBank/DDBJ whole genome shotgun (WGS) entry which is preliminary data.</text>
</comment>
<keyword evidence="7 14" id="KW-0949">S-adenosyl-L-methionine</keyword>
<keyword evidence="8 14" id="KW-0001">2Fe-2S</keyword>
<dbReference type="STRING" id="1817895.AUJ95_02300"/>
<evidence type="ECO:0000256" key="10">
    <source>
        <dbReference type="ARBA" id="ARBA00022756"/>
    </source>
</evidence>
<evidence type="ECO:0000256" key="14">
    <source>
        <dbReference type="HAMAP-Rule" id="MF_01694"/>
    </source>
</evidence>
<dbReference type="UniPathway" id="UPA00078">
    <property type="reaction ID" value="UER00162"/>
</dbReference>
<dbReference type="InterPro" id="IPR010722">
    <property type="entry name" value="BATS_dom"/>
</dbReference>
<dbReference type="SUPFAM" id="SSF102114">
    <property type="entry name" value="Radical SAM enzymes"/>
    <property type="match status" value="1"/>
</dbReference>
<dbReference type="SFLD" id="SFLDG01060">
    <property type="entry name" value="BATS_domain_containing"/>
    <property type="match status" value="1"/>
</dbReference>
<dbReference type="CDD" id="cd01335">
    <property type="entry name" value="Radical_SAM"/>
    <property type="match status" value="1"/>
</dbReference>
<dbReference type="NCBIfam" id="TIGR00433">
    <property type="entry name" value="bioB"/>
    <property type="match status" value="1"/>
</dbReference>
<dbReference type="GO" id="GO:0005506">
    <property type="term" value="F:iron ion binding"/>
    <property type="evidence" value="ECO:0007669"/>
    <property type="project" value="UniProtKB-UniRule"/>
</dbReference>
<dbReference type="PROSITE" id="PS51918">
    <property type="entry name" value="RADICAL_SAM"/>
    <property type="match status" value="1"/>
</dbReference>
<evidence type="ECO:0000256" key="3">
    <source>
        <dbReference type="ARBA" id="ARBA00011738"/>
    </source>
</evidence>
<sequence>MNEKMTNIGQAALNGKDITDKEAISLIKAPLYELLFWANAVRTKFKKDKIDTCAIINAKSGKCPEDCKFCAQSSHYSTVVQSYPLVEEERILETGHYAGKVKAKRFGIVTSGQRLLDEEIDKICRAIKRLNRVSTVLPCASLGKLTIDYAERLKEAGLNRYHHNLETSEKFFPNICTTHSYAERISTIKIAKDAGFEVCSGGIFGLGETWDDRVQLAMTLRELGVTSIPLNFLNPIQGTPLGENKLLSPLEALRIIAIFRLIHPKQEIRIGGGREIVLRDIQSWIYYAGASGIMIGNYLTTTGRAPEENLQIIKDLELTVDE</sequence>
<feature type="binding site" evidence="14 15">
    <location>
        <position position="199"/>
    </location>
    <ligand>
        <name>[2Fe-2S] cluster</name>
        <dbReference type="ChEBI" id="CHEBI:190135"/>
    </ligand>
</feature>
<comment type="subunit">
    <text evidence="3 14">Homodimer.</text>
</comment>
<dbReference type="GO" id="GO:0051539">
    <property type="term" value="F:4 iron, 4 sulfur cluster binding"/>
    <property type="evidence" value="ECO:0007669"/>
    <property type="project" value="UniProtKB-KW"/>
</dbReference>
<dbReference type="FunFam" id="3.20.20.70:FF:000026">
    <property type="entry name" value="Biotin synthase"/>
    <property type="match status" value="1"/>
</dbReference>
<dbReference type="GO" id="GO:0051537">
    <property type="term" value="F:2 iron, 2 sulfur cluster binding"/>
    <property type="evidence" value="ECO:0007669"/>
    <property type="project" value="UniProtKB-KW"/>
</dbReference>
<evidence type="ECO:0000256" key="11">
    <source>
        <dbReference type="ARBA" id="ARBA00023004"/>
    </source>
</evidence>
<comment type="pathway">
    <text evidence="1 14">Cofactor biosynthesis; biotin biosynthesis; biotin from 7,8-diaminononanoate: step 2/2.</text>
</comment>
<dbReference type="SFLD" id="SFLDS00029">
    <property type="entry name" value="Radical_SAM"/>
    <property type="match status" value="1"/>
</dbReference>
<dbReference type="InterPro" id="IPR024177">
    <property type="entry name" value="Biotin_synthase"/>
</dbReference>
<dbReference type="Pfam" id="PF06968">
    <property type="entry name" value="BATS"/>
    <property type="match status" value="1"/>
</dbReference>
<dbReference type="InterPro" id="IPR006638">
    <property type="entry name" value="Elp3/MiaA/NifB-like_rSAM"/>
</dbReference>
<evidence type="ECO:0000259" key="16">
    <source>
        <dbReference type="PROSITE" id="PS51918"/>
    </source>
</evidence>
<evidence type="ECO:0000256" key="9">
    <source>
        <dbReference type="ARBA" id="ARBA00022723"/>
    </source>
</evidence>
<evidence type="ECO:0000256" key="1">
    <source>
        <dbReference type="ARBA" id="ARBA00004942"/>
    </source>
</evidence>
<feature type="binding site" evidence="14 15">
    <location>
        <position position="269"/>
    </location>
    <ligand>
        <name>[2Fe-2S] cluster</name>
        <dbReference type="ChEBI" id="CHEBI:190135"/>
    </ligand>
</feature>
<feature type="binding site" evidence="14 15">
    <location>
        <position position="139"/>
    </location>
    <ligand>
        <name>[2Fe-2S] cluster</name>
        <dbReference type="ChEBI" id="CHEBI:190135"/>
    </ligand>
</feature>
<dbReference type="GO" id="GO:0004076">
    <property type="term" value="F:biotin synthase activity"/>
    <property type="evidence" value="ECO:0007669"/>
    <property type="project" value="UniProtKB-UniRule"/>
</dbReference>
<keyword evidence="11 14" id="KW-0408">Iron</keyword>
<organism evidence="17 18">
    <name type="scientific">Candidatus Desantisbacteria bacterium CG2_30_40_21</name>
    <dbReference type="NCBI Taxonomy" id="1817895"/>
    <lineage>
        <taxon>Bacteria</taxon>
        <taxon>Candidatus Desantisiibacteriota</taxon>
    </lineage>
</organism>
<keyword evidence="12 14" id="KW-0411">Iron-sulfur</keyword>
<evidence type="ECO:0000256" key="15">
    <source>
        <dbReference type="PIRSR" id="PIRSR001619-1"/>
    </source>
</evidence>
<reference evidence="17 18" key="1">
    <citation type="journal article" date="2016" name="Environ. Microbiol.">
        <title>Genomic resolution of a cold subsurface aquifer community provides metabolic insights for novel microbes adapted to high CO concentrations.</title>
        <authorList>
            <person name="Probst A.J."/>
            <person name="Castelle C.J."/>
            <person name="Singh A."/>
            <person name="Brown C.T."/>
            <person name="Anantharaman K."/>
            <person name="Sharon I."/>
            <person name="Hug L.A."/>
            <person name="Burstein D."/>
            <person name="Emerson J.B."/>
            <person name="Thomas B.C."/>
            <person name="Banfield J.F."/>
        </authorList>
    </citation>
    <scope>NUCLEOTIDE SEQUENCE [LARGE SCALE GENOMIC DNA]</scope>
    <source>
        <strain evidence="17">CG2_30_40_21</strain>
    </source>
</reference>
<evidence type="ECO:0000256" key="2">
    <source>
        <dbReference type="ARBA" id="ARBA00010765"/>
    </source>
</evidence>
<dbReference type="EC" id="2.8.1.6" evidence="4 14"/>
<evidence type="ECO:0000313" key="17">
    <source>
        <dbReference type="EMBL" id="OIP41983.1"/>
    </source>
</evidence>
<dbReference type="InterPro" id="IPR058240">
    <property type="entry name" value="rSAM_sf"/>
</dbReference>
<dbReference type="EMBL" id="MNYI01000064">
    <property type="protein sequence ID" value="OIP41983.1"/>
    <property type="molecule type" value="Genomic_DNA"/>
</dbReference>
<dbReference type="SMART" id="SM00876">
    <property type="entry name" value="BATS"/>
    <property type="match status" value="1"/>
</dbReference>
<gene>
    <name evidence="14" type="primary">bioB</name>
    <name evidence="17" type="ORF">AUJ95_02300</name>
</gene>
<dbReference type="SMART" id="SM00729">
    <property type="entry name" value="Elp3"/>
    <property type="match status" value="1"/>
</dbReference>
<accession>A0A1J5ED84</accession>
<comment type="similarity">
    <text evidence="2 14">Belongs to the radical SAM superfamily. Biotin synthase family.</text>
</comment>
<keyword evidence="5 14" id="KW-0004">4Fe-4S</keyword>
<feature type="domain" description="Radical SAM core" evidence="16">
    <location>
        <begin position="45"/>
        <end position="274"/>
    </location>
</feature>
<evidence type="ECO:0000256" key="13">
    <source>
        <dbReference type="ARBA" id="ARBA00051157"/>
    </source>
</evidence>
<evidence type="ECO:0000256" key="7">
    <source>
        <dbReference type="ARBA" id="ARBA00022691"/>
    </source>
</evidence>
<evidence type="ECO:0000256" key="4">
    <source>
        <dbReference type="ARBA" id="ARBA00012236"/>
    </source>
</evidence>
<dbReference type="InterPro" id="IPR007197">
    <property type="entry name" value="rSAM"/>
</dbReference>
<keyword evidence="9 14" id="KW-0479">Metal-binding</keyword>
<evidence type="ECO:0000256" key="8">
    <source>
        <dbReference type="ARBA" id="ARBA00022714"/>
    </source>
</evidence>
<dbReference type="PANTHER" id="PTHR22976">
    <property type="entry name" value="BIOTIN SYNTHASE"/>
    <property type="match status" value="1"/>
</dbReference>
<evidence type="ECO:0000256" key="5">
    <source>
        <dbReference type="ARBA" id="ARBA00022485"/>
    </source>
</evidence>